<dbReference type="Proteomes" id="UP001372338">
    <property type="component" value="Unassembled WGS sequence"/>
</dbReference>
<dbReference type="EMBL" id="JAYWIO010000003">
    <property type="protein sequence ID" value="KAK7273061.1"/>
    <property type="molecule type" value="Genomic_DNA"/>
</dbReference>
<organism evidence="1 2">
    <name type="scientific">Crotalaria pallida</name>
    <name type="common">Smooth rattlebox</name>
    <name type="synonym">Crotalaria striata</name>
    <dbReference type="NCBI Taxonomy" id="3830"/>
    <lineage>
        <taxon>Eukaryota</taxon>
        <taxon>Viridiplantae</taxon>
        <taxon>Streptophyta</taxon>
        <taxon>Embryophyta</taxon>
        <taxon>Tracheophyta</taxon>
        <taxon>Spermatophyta</taxon>
        <taxon>Magnoliopsida</taxon>
        <taxon>eudicotyledons</taxon>
        <taxon>Gunneridae</taxon>
        <taxon>Pentapetalae</taxon>
        <taxon>rosids</taxon>
        <taxon>fabids</taxon>
        <taxon>Fabales</taxon>
        <taxon>Fabaceae</taxon>
        <taxon>Papilionoideae</taxon>
        <taxon>50 kb inversion clade</taxon>
        <taxon>genistoids sensu lato</taxon>
        <taxon>core genistoids</taxon>
        <taxon>Crotalarieae</taxon>
        <taxon>Crotalaria</taxon>
    </lineage>
</organism>
<protein>
    <submittedName>
        <fullName evidence="1">Uncharacterized protein</fullName>
    </submittedName>
</protein>
<proteinExistence type="predicted"/>
<dbReference type="AlphaFoldDB" id="A0AAN9FEV4"/>
<evidence type="ECO:0000313" key="1">
    <source>
        <dbReference type="EMBL" id="KAK7273061.1"/>
    </source>
</evidence>
<accession>A0AAN9FEV4</accession>
<keyword evidence="2" id="KW-1185">Reference proteome</keyword>
<evidence type="ECO:0000313" key="2">
    <source>
        <dbReference type="Proteomes" id="UP001372338"/>
    </source>
</evidence>
<comment type="caution">
    <text evidence="1">The sequence shown here is derived from an EMBL/GenBank/DDBJ whole genome shotgun (WGS) entry which is preliminary data.</text>
</comment>
<sequence length="77" mass="8688">MRNSATLLPFPKQQQVNNSTQQQWMPLVIAPPPEKRPGDSSGYVLQTLSVCRRHSSYIVVSIDSSPYLILVDQVGRY</sequence>
<gene>
    <name evidence="1" type="ORF">RIF29_14107</name>
</gene>
<reference evidence="1 2" key="1">
    <citation type="submission" date="2024-01" db="EMBL/GenBank/DDBJ databases">
        <title>The genomes of 5 underutilized Papilionoideae crops provide insights into root nodulation and disease resistanc.</title>
        <authorList>
            <person name="Yuan L."/>
        </authorList>
    </citation>
    <scope>NUCLEOTIDE SEQUENCE [LARGE SCALE GENOMIC DNA]</scope>
    <source>
        <strain evidence="1">ZHUSHIDOU_FW_LH</strain>
        <tissue evidence="1">Leaf</tissue>
    </source>
</reference>
<name>A0AAN9FEV4_CROPI</name>